<evidence type="ECO:0000313" key="3">
    <source>
        <dbReference type="Proteomes" id="UP000460549"/>
    </source>
</evidence>
<dbReference type="Gene3D" id="2.60.40.4270">
    <property type="entry name" value="Listeria-Bacteroides repeat domain"/>
    <property type="match status" value="1"/>
</dbReference>
<proteinExistence type="predicted"/>
<organism evidence="2 3">
    <name type="scientific">Bullifex porci</name>
    <dbReference type="NCBI Taxonomy" id="2606638"/>
    <lineage>
        <taxon>Bacteria</taxon>
        <taxon>Pseudomonadati</taxon>
        <taxon>Spirochaetota</taxon>
        <taxon>Spirochaetia</taxon>
        <taxon>Spirochaetales</taxon>
        <taxon>Spirochaetaceae</taxon>
        <taxon>Bullifex</taxon>
    </lineage>
</organism>
<dbReference type="Proteomes" id="UP000460549">
    <property type="component" value="Unassembled WGS sequence"/>
</dbReference>
<protein>
    <submittedName>
        <fullName evidence="2">InlB B-repeat-containing protein</fullName>
    </submittedName>
</protein>
<comment type="subcellular location">
    <subcellularLocation>
        <location evidence="1">Cell envelope</location>
    </subcellularLocation>
</comment>
<comment type="caution">
    <text evidence="2">The sequence shown here is derived from an EMBL/GenBank/DDBJ whole genome shotgun (WGS) entry which is preliminary data.</text>
</comment>
<dbReference type="EMBL" id="VUNN01000030">
    <property type="protein sequence ID" value="MSU07197.1"/>
    <property type="molecule type" value="Genomic_DNA"/>
</dbReference>
<gene>
    <name evidence="2" type="ORF">FYJ80_10540</name>
</gene>
<dbReference type="GO" id="GO:0030313">
    <property type="term" value="C:cell envelope"/>
    <property type="evidence" value="ECO:0007669"/>
    <property type="project" value="UniProtKB-SubCell"/>
</dbReference>
<dbReference type="InterPro" id="IPR042229">
    <property type="entry name" value="Listeria/Bacterioides_rpt_sf"/>
</dbReference>
<dbReference type="InterPro" id="IPR013378">
    <property type="entry name" value="InlB-like_B-rpt"/>
</dbReference>
<name>A0A7X2PE53_9SPIO</name>
<evidence type="ECO:0000313" key="2">
    <source>
        <dbReference type="EMBL" id="MSU07197.1"/>
    </source>
</evidence>
<accession>A0A7X2PE53</accession>
<dbReference type="AlphaFoldDB" id="A0A7X2PE53"/>
<dbReference type="NCBIfam" id="TIGR02543">
    <property type="entry name" value="List_Bact_rpt"/>
    <property type="match status" value="1"/>
</dbReference>
<reference evidence="2 3" key="1">
    <citation type="submission" date="2019-08" db="EMBL/GenBank/DDBJ databases">
        <title>In-depth cultivation of the pig gut microbiome towards novel bacterial diversity and tailored functional studies.</title>
        <authorList>
            <person name="Wylensek D."/>
            <person name="Hitch T.C.A."/>
            <person name="Clavel T."/>
        </authorList>
    </citation>
    <scope>NUCLEOTIDE SEQUENCE [LARGE SCALE GENOMIC DNA]</scope>
    <source>
        <strain evidence="2 3">NM-380-WT-3C1</strain>
    </source>
</reference>
<dbReference type="Pfam" id="PF09479">
    <property type="entry name" value="Flg_new"/>
    <property type="match status" value="2"/>
</dbReference>
<evidence type="ECO:0000256" key="1">
    <source>
        <dbReference type="ARBA" id="ARBA00004196"/>
    </source>
</evidence>
<keyword evidence="3" id="KW-1185">Reference proteome</keyword>
<sequence>MSSGGYVKKYIVLIVFSLLILLASCSNNTNNPNVYEIKIDFGEESQTIIKQVQQGDELVLPDAPMRDGYVFLGWYSDGNAVYGNKIIARKNMTVTGKWYKADGSILTNGMNLAGATHNSTSILTFSYSDTNAPTSVLWTWKIDEKIVAESNLSFSISTGDYLGEHRLALTCNGKEINSLIFTVTQEEVYSIKYLIEDGLIYKDAIRVNSVVNIFADTENADLIIAPNQVITGWTVIEPIYLAISDNQFTMPSSDVIIKANTSVKEYRVSIENNGGFTLTPEVLGSYAAGSKVTLPSAIKENYKAIWYLDGVCLNSDEFIMPEHDVLLKVEEGGVPHNITISNPDSLELSFTSYTPSYEGTLISLPKVNSTIPPEYEVIFEIDGEVWNSDIFTMKNSDVEITVRKCARKYSIFYNLDGWNCPHILPSEVSYKDVVNLPTTLLSKPGYTFTKWIVAPVDSQIDISDAQSQFKMPAYNLIATPKGSAESHKIKIYHKYVNTVLKYEDRTAYTDDILTVGDFEGIELYEYNYSSYSIGGTSINVERDEEFTMPASDITITINYNYKGTNIIGGRIYLDRGREEGVEYTFYDQNRNKIDYDGYTLSQLDNAVSYTVKGQPKRDRFYVAYLDGNLIEGVKYWGFYNNTDLSDIGDTIGIGKSATNRILSYINTYCVNEKSSDEPNTNINLTNKGRYSLYRNCGRYIQDNNLYLFDRLKDWQWKLWETYPQDYYIPNNMELMMLALFMKEKDIKINGNSWSTIFSKGVWSSSTHGYVIAEVVEYYNGELCFAAVGRNDGRDHVMIPIRSF</sequence>